<evidence type="ECO:0000313" key="1">
    <source>
        <dbReference type="EMBL" id="KAJ7982399.1"/>
    </source>
</evidence>
<dbReference type="KEGG" id="qsa:O6P43_001529"/>
<comment type="caution">
    <text evidence="1">The sequence shown here is derived from an EMBL/GenBank/DDBJ whole genome shotgun (WGS) entry which is preliminary data.</text>
</comment>
<dbReference type="AlphaFoldDB" id="A0AAD7QJ19"/>
<accession>A0AAD7QJ19</accession>
<name>A0AAD7QJ19_QUISA</name>
<gene>
    <name evidence="1" type="ORF">O6P43_001529</name>
</gene>
<protein>
    <submittedName>
        <fullName evidence="1">Armadillo-like helical</fullName>
    </submittedName>
</protein>
<reference evidence="1 2" key="1">
    <citation type="journal article" date="2023" name="Science">
        <title>Elucidation of the pathway for biosynthesis of saponin adjuvants from the soapbark tree.</title>
        <authorList>
            <person name="Reed J."/>
            <person name="Orme A."/>
            <person name="El-Demerdash A."/>
            <person name="Owen C."/>
            <person name="Martin L.B.B."/>
            <person name="Misra R.C."/>
            <person name="Kikuchi S."/>
            <person name="Rejzek M."/>
            <person name="Martin A.C."/>
            <person name="Harkess A."/>
            <person name="Leebens-Mack J."/>
            <person name="Louveau T."/>
            <person name="Stephenson M.J."/>
            <person name="Osbourn A."/>
        </authorList>
    </citation>
    <scope>NUCLEOTIDE SEQUENCE [LARGE SCALE GENOMIC DNA]</scope>
    <source>
        <strain evidence="1">S10</strain>
    </source>
</reference>
<proteinExistence type="predicted"/>
<dbReference type="EMBL" id="JARAOO010000001">
    <property type="protein sequence ID" value="KAJ7982399.1"/>
    <property type="molecule type" value="Genomic_DNA"/>
</dbReference>
<keyword evidence="2" id="KW-1185">Reference proteome</keyword>
<sequence length="151" mass="17126">MDSTGTSSEEGYWQDLDHHLIENLNSGDLHKATGSLVVVKIILEECLALSIEQLKSFIEKVFSTVFDLMKENTMAAEMVLDMMAYRSATIEGRKSRISLMKKLSRWLGSPDVDKKIKQKMTCVMNEFIDIEGADSEHDPSFLMDMTKNLID</sequence>
<organism evidence="1 2">
    <name type="scientific">Quillaja saponaria</name>
    <name type="common">Soap bark tree</name>
    <dbReference type="NCBI Taxonomy" id="32244"/>
    <lineage>
        <taxon>Eukaryota</taxon>
        <taxon>Viridiplantae</taxon>
        <taxon>Streptophyta</taxon>
        <taxon>Embryophyta</taxon>
        <taxon>Tracheophyta</taxon>
        <taxon>Spermatophyta</taxon>
        <taxon>Magnoliopsida</taxon>
        <taxon>eudicotyledons</taxon>
        <taxon>Gunneridae</taxon>
        <taxon>Pentapetalae</taxon>
        <taxon>rosids</taxon>
        <taxon>fabids</taxon>
        <taxon>Fabales</taxon>
        <taxon>Quillajaceae</taxon>
        <taxon>Quillaja</taxon>
    </lineage>
</organism>
<evidence type="ECO:0000313" key="2">
    <source>
        <dbReference type="Proteomes" id="UP001163823"/>
    </source>
</evidence>
<dbReference type="Proteomes" id="UP001163823">
    <property type="component" value="Chromosome 1"/>
</dbReference>